<dbReference type="EMBL" id="CAJQZC010000002">
    <property type="protein sequence ID" value="CAG4891806.1"/>
    <property type="molecule type" value="Genomic_DNA"/>
</dbReference>
<dbReference type="GO" id="GO:0005975">
    <property type="term" value="P:carbohydrate metabolic process"/>
    <property type="evidence" value="ECO:0007669"/>
    <property type="project" value="InterPro"/>
</dbReference>
<reference evidence="1" key="1">
    <citation type="submission" date="2021-04" db="EMBL/GenBank/DDBJ databases">
        <authorList>
            <person name="Vanwijnsberghe S."/>
        </authorList>
    </citation>
    <scope>NUCLEOTIDE SEQUENCE</scope>
    <source>
        <strain evidence="1">LMG 31841</strain>
    </source>
</reference>
<proteinExistence type="predicted"/>
<evidence type="ECO:0000313" key="2">
    <source>
        <dbReference type="Proteomes" id="UP000789704"/>
    </source>
</evidence>
<keyword evidence="2" id="KW-1185">Reference proteome</keyword>
<dbReference type="AlphaFoldDB" id="A0A9N8RTP7"/>
<comment type="caution">
    <text evidence="1">The sequence shown here is derived from an EMBL/GenBank/DDBJ whole genome shotgun (WGS) entry which is preliminary data.</text>
</comment>
<dbReference type="Pfam" id="PF01263">
    <property type="entry name" value="Aldose_epim"/>
    <property type="match status" value="1"/>
</dbReference>
<dbReference type="Proteomes" id="UP000789704">
    <property type="component" value="Unassembled WGS sequence"/>
</dbReference>
<dbReference type="SUPFAM" id="SSF74650">
    <property type="entry name" value="Galactose mutarotase-like"/>
    <property type="match status" value="1"/>
</dbReference>
<evidence type="ECO:0000313" key="1">
    <source>
        <dbReference type="EMBL" id="CAG4891806.1"/>
    </source>
</evidence>
<protein>
    <recommendedName>
        <fullName evidence="3">Aldose 1-epimerase</fullName>
    </recommendedName>
</protein>
<dbReference type="RefSeq" id="WP_228875480.1">
    <property type="nucleotide sequence ID" value="NZ_CAJQZC010000002.1"/>
</dbReference>
<dbReference type="InterPro" id="IPR011013">
    <property type="entry name" value="Gal_mutarotase_sf_dom"/>
</dbReference>
<organism evidence="1 2">
    <name type="scientific">Paraburkholderia saeva</name>
    <dbReference type="NCBI Taxonomy" id="2777537"/>
    <lineage>
        <taxon>Bacteria</taxon>
        <taxon>Pseudomonadati</taxon>
        <taxon>Pseudomonadota</taxon>
        <taxon>Betaproteobacteria</taxon>
        <taxon>Burkholderiales</taxon>
        <taxon>Burkholderiaceae</taxon>
        <taxon>Paraburkholderia</taxon>
    </lineage>
</organism>
<accession>A0A9N8RTP7</accession>
<gene>
    <name evidence="1" type="primary">yphB_2</name>
    <name evidence="1" type="ORF">LMG31841_01485</name>
</gene>
<sequence length="323" mass="34850">MRDASLNSSSAVASGDAALDDPSLVALRSGNTELRVAPQIGGSIAAYFEATEAGPVHWLRPATRAALDARNPLQMASFPLFPYCNRIRDARFDFDGQSIDLSGDGNAFAHALHGNAWRRAWRVGARSATSVELHLEHTPDAAIAGDWPFAYQAQQTIELVGDVLRVTLTARNLADRPMPFGMGHHPYYPRTADTVVTAAVDAMWHADLDVLPTHLGAHPAVEALRHGMPADAFDLDNNFTGWKREAVIAWTDERRKVTLSADATFGQMVVFAPASEALLCVEPVSNTTDCFNSPADARENVGGAVLAPGETITGVLHWTPARY</sequence>
<name>A0A9N8RTP7_9BURK</name>
<dbReference type="Gene3D" id="2.70.98.10">
    <property type="match status" value="1"/>
</dbReference>
<dbReference type="InterPro" id="IPR014718">
    <property type="entry name" value="GH-type_carb-bd"/>
</dbReference>
<dbReference type="CDD" id="cd09021">
    <property type="entry name" value="Aldose_epim_Ec_YphB"/>
    <property type="match status" value="1"/>
</dbReference>
<dbReference type="GO" id="GO:0030246">
    <property type="term" value="F:carbohydrate binding"/>
    <property type="evidence" value="ECO:0007669"/>
    <property type="project" value="InterPro"/>
</dbReference>
<evidence type="ECO:0008006" key="3">
    <source>
        <dbReference type="Google" id="ProtNLM"/>
    </source>
</evidence>
<dbReference type="GO" id="GO:0016853">
    <property type="term" value="F:isomerase activity"/>
    <property type="evidence" value="ECO:0007669"/>
    <property type="project" value="InterPro"/>
</dbReference>
<dbReference type="InterPro" id="IPR008183">
    <property type="entry name" value="Aldose_1/G6P_1-epimerase"/>
</dbReference>